<dbReference type="WBParaSite" id="SBAD_0000306301-mRNA-1">
    <property type="protein sequence ID" value="SBAD_0000306301-mRNA-1"/>
    <property type="gene ID" value="SBAD_0000306301"/>
</dbReference>
<dbReference type="EMBL" id="UZAM01007479">
    <property type="protein sequence ID" value="VDO99393.1"/>
    <property type="molecule type" value="Genomic_DNA"/>
</dbReference>
<evidence type="ECO:0000313" key="3">
    <source>
        <dbReference type="WBParaSite" id="SBAD_0000306301-mRNA-1"/>
    </source>
</evidence>
<dbReference type="Proteomes" id="UP000270296">
    <property type="component" value="Unassembled WGS sequence"/>
</dbReference>
<accession>A0A183IH29</accession>
<gene>
    <name evidence="1" type="ORF">SBAD_LOCUS2924</name>
</gene>
<keyword evidence="2" id="KW-1185">Reference proteome</keyword>
<protein>
    <submittedName>
        <fullName evidence="3">Secreted protein</fullName>
    </submittedName>
</protein>
<evidence type="ECO:0000313" key="1">
    <source>
        <dbReference type="EMBL" id="VDO99393.1"/>
    </source>
</evidence>
<sequence length="79" mass="8940">MSIHTCLTTGFFSTTCYSIDFYILQCYRGQNGAFSWWTTERTEDNDNDDLSFCPLLLRCRCTGTNGASVSRSAKIYGLN</sequence>
<proteinExistence type="predicted"/>
<reference evidence="3" key="1">
    <citation type="submission" date="2016-06" db="UniProtKB">
        <authorList>
            <consortium name="WormBaseParasite"/>
        </authorList>
    </citation>
    <scope>IDENTIFICATION</scope>
</reference>
<dbReference type="AlphaFoldDB" id="A0A183IH29"/>
<evidence type="ECO:0000313" key="2">
    <source>
        <dbReference type="Proteomes" id="UP000270296"/>
    </source>
</evidence>
<reference evidence="1 2" key="2">
    <citation type="submission" date="2018-11" db="EMBL/GenBank/DDBJ databases">
        <authorList>
            <consortium name="Pathogen Informatics"/>
        </authorList>
    </citation>
    <scope>NUCLEOTIDE SEQUENCE [LARGE SCALE GENOMIC DNA]</scope>
</reference>
<name>A0A183IH29_9BILA</name>
<organism evidence="3">
    <name type="scientific">Soboliphyme baturini</name>
    <dbReference type="NCBI Taxonomy" id="241478"/>
    <lineage>
        <taxon>Eukaryota</taxon>
        <taxon>Metazoa</taxon>
        <taxon>Ecdysozoa</taxon>
        <taxon>Nematoda</taxon>
        <taxon>Enoplea</taxon>
        <taxon>Dorylaimia</taxon>
        <taxon>Dioctophymatida</taxon>
        <taxon>Dioctophymatoidea</taxon>
        <taxon>Soboliphymatidae</taxon>
        <taxon>Soboliphyme</taxon>
    </lineage>
</organism>